<sequence>MIKRIKNIVVAALALSVALSAGILSACANGSEMSASHIHIDTDWNGVCDTCGQPVDEASIVPEKPEEPEPVEPEPGGPGQEEPGPWPEDPVVTPDKPVARVTVKTGPLKNEYFVGDEFVPEGGVLTVNYTDRTSEEISFTDKRVTFAGADTSTTGSKSVTVTYGGKRATFTINVIAVAGVVTFESNCAEVEDMLVKVGEGRMVERPVDPERPGYEFFDWYADEACTVAYRFGEEEIATDITLYAAWKGADDCVVTYDLNYYGVKVTEFSQIVASGEAARAIDEPERAEFAFEGWFTDEGLTAEYSAGAPITGDTVLRAKWRRTSPGTKTYTFEAENTDLTGKVGPGFSGESLGADMIVADVSGEGNQGASGGRFVSSLYKKGLGLEFYIASSEAVDNATVSVSVAYDSSLEKPGSLTFSCEEYQVIVNGTPMEFDDFTVVKGEKFSDKIVIEGVSLKEGANFIQLLTNNDRHPWGEPGQGTYQGSAPVIDCIKITTSSVLIWDENHGLPANVR</sequence>
<proteinExistence type="predicted"/>
<dbReference type="EMBL" id="DVHB01000035">
    <property type="protein sequence ID" value="HIR39066.1"/>
    <property type="molecule type" value="Genomic_DNA"/>
</dbReference>
<dbReference type="InterPro" id="IPR042229">
    <property type="entry name" value="Listeria/Bacterioides_rpt_sf"/>
</dbReference>
<dbReference type="Gene3D" id="2.60.120.260">
    <property type="entry name" value="Galactose-binding domain-like"/>
    <property type="match status" value="1"/>
</dbReference>
<feature type="chain" id="PRO_5038897738" evidence="3">
    <location>
        <begin position="29"/>
        <end position="513"/>
    </location>
</feature>
<dbReference type="Gene3D" id="2.60.40.3630">
    <property type="match status" value="1"/>
</dbReference>
<feature type="domain" description="Ig-like" evidence="4">
    <location>
        <begin position="107"/>
        <end position="174"/>
    </location>
</feature>
<dbReference type="PROSITE" id="PS51257">
    <property type="entry name" value="PROKAR_LIPOPROTEIN"/>
    <property type="match status" value="1"/>
</dbReference>
<reference evidence="5" key="1">
    <citation type="submission" date="2020-10" db="EMBL/GenBank/DDBJ databases">
        <authorList>
            <person name="Gilroy R."/>
        </authorList>
    </citation>
    <scope>NUCLEOTIDE SEQUENCE</scope>
    <source>
        <strain evidence="5">ChiW25-3613</strain>
    </source>
</reference>
<protein>
    <submittedName>
        <fullName evidence="5">InlB B-repeat-containing protein</fullName>
    </submittedName>
</protein>
<comment type="caution">
    <text evidence="5">The sequence shown here is derived from an EMBL/GenBank/DDBJ whole genome shotgun (WGS) entry which is preliminary data.</text>
</comment>
<reference evidence="5" key="2">
    <citation type="journal article" date="2021" name="PeerJ">
        <title>Extensive microbial diversity within the chicken gut microbiome revealed by metagenomics and culture.</title>
        <authorList>
            <person name="Gilroy R."/>
            <person name="Ravi A."/>
            <person name="Getino M."/>
            <person name="Pursley I."/>
            <person name="Horton D.L."/>
            <person name="Alikhan N.F."/>
            <person name="Baker D."/>
            <person name="Gharbi K."/>
            <person name="Hall N."/>
            <person name="Watson M."/>
            <person name="Adriaenssens E.M."/>
            <person name="Foster-Nyarko E."/>
            <person name="Jarju S."/>
            <person name="Secka A."/>
            <person name="Antonio M."/>
            <person name="Oren A."/>
            <person name="Chaudhuri R.R."/>
            <person name="La Ragione R."/>
            <person name="Hildebrand F."/>
            <person name="Pallen M.J."/>
        </authorList>
    </citation>
    <scope>NUCLEOTIDE SEQUENCE</scope>
    <source>
        <strain evidence="5">ChiW25-3613</strain>
    </source>
</reference>
<dbReference type="InterPro" id="IPR022038">
    <property type="entry name" value="Ig-like_bact"/>
</dbReference>
<dbReference type="InterPro" id="IPR013378">
    <property type="entry name" value="InlB-like_B-rpt"/>
</dbReference>
<dbReference type="GO" id="GO:0030313">
    <property type="term" value="C:cell envelope"/>
    <property type="evidence" value="ECO:0007669"/>
    <property type="project" value="UniProtKB-SubCell"/>
</dbReference>
<dbReference type="Pfam" id="PF09479">
    <property type="entry name" value="Flg_new"/>
    <property type="match status" value="2"/>
</dbReference>
<evidence type="ECO:0000256" key="1">
    <source>
        <dbReference type="ARBA" id="ARBA00004196"/>
    </source>
</evidence>
<evidence type="ECO:0000256" key="2">
    <source>
        <dbReference type="SAM" id="MobiDB-lite"/>
    </source>
</evidence>
<evidence type="ECO:0000256" key="3">
    <source>
        <dbReference type="SAM" id="SignalP"/>
    </source>
</evidence>
<dbReference type="AlphaFoldDB" id="A0A9D1AG16"/>
<evidence type="ECO:0000313" key="6">
    <source>
        <dbReference type="Proteomes" id="UP000824179"/>
    </source>
</evidence>
<name>A0A9D1AG16_9FIRM</name>
<feature type="region of interest" description="Disordered" evidence="2">
    <location>
        <begin position="60"/>
        <end position="94"/>
    </location>
</feature>
<comment type="subcellular location">
    <subcellularLocation>
        <location evidence="1">Cell envelope</location>
    </subcellularLocation>
</comment>
<gene>
    <name evidence="5" type="ORF">IAB90_01665</name>
</gene>
<dbReference type="Pfam" id="PF07523">
    <property type="entry name" value="Big_3"/>
    <property type="match status" value="1"/>
</dbReference>
<organism evidence="5 6">
    <name type="scientific">Candidatus Coproplasma stercoripullorum</name>
    <dbReference type="NCBI Taxonomy" id="2840751"/>
    <lineage>
        <taxon>Bacteria</taxon>
        <taxon>Bacillati</taxon>
        <taxon>Bacillota</taxon>
        <taxon>Clostridia</taxon>
        <taxon>Eubacteriales</taxon>
        <taxon>Candidatus Coproplasma</taxon>
    </lineage>
</organism>
<accession>A0A9D1AG16</accession>
<keyword evidence="3" id="KW-0732">Signal</keyword>
<evidence type="ECO:0000259" key="4">
    <source>
        <dbReference type="Pfam" id="PF07523"/>
    </source>
</evidence>
<dbReference type="Gene3D" id="2.60.40.4270">
    <property type="entry name" value="Listeria-Bacteroides repeat domain"/>
    <property type="match status" value="2"/>
</dbReference>
<dbReference type="Proteomes" id="UP000824179">
    <property type="component" value="Unassembled WGS sequence"/>
</dbReference>
<evidence type="ECO:0000313" key="5">
    <source>
        <dbReference type="EMBL" id="HIR39066.1"/>
    </source>
</evidence>
<feature type="signal peptide" evidence="3">
    <location>
        <begin position="1"/>
        <end position="28"/>
    </location>
</feature>